<dbReference type="Gene3D" id="1.10.10.60">
    <property type="entry name" value="Homeodomain-like"/>
    <property type="match status" value="1"/>
</dbReference>
<dbReference type="PANTHER" id="PTHR46796">
    <property type="entry name" value="HTH-TYPE TRANSCRIPTIONAL ACTIVATOR RHAS-RELATED"/>
    <property type="match status" value="1"/>
</dbReference>
<gene>
    <name evidence="5" type="ORF">C3942_19245</name>
</gene>
<dbReference type="PROSITE" id="PS01124">
    <property type="entry name" value="HTH_ARAC_FAMILY_2"/>
    <property type="match status" value="1"/>
</dbReference>
<dbReference type="InterPro" id="IPR018060">
    <property type="entry name" value="HTH_AraC"/>
</dbReference>
<dbReference type="InterPro" id="IPR050204">
    <property type="entry name" value="AraC_XylS_family_regulators"/>
</dbReference>
<dbReference type="InterPro" id="IPR020449">
    <property type="entry name" value="Tscrpt_reg_AraC-type_HTH"/>
</dbReference>
<keyword evidence="2" id="KW-0238">DNA-binding</keyword>
<sequence length="310" mass="34988">MPTSFRAGRKRRSSGWITHGRSTMYTTSATMASGAPFHTVLEREVEDIRCSLVQLEPDAPRHAILHDRLSFWVPLNGRRLVYDRRAREYECRGGDSITMTSGGNVWEGFWHGEESQACVLLEVGDSVLREHSRGGLVHPNGGQMILRQDERIRYSMLALYQDLLQPSPASELFTGHLARGITQHYVSHYCRAADVPDAGGRGLSAPELRRVRECVEERLSQKLSLPELARLTGLSVPAFCRRFRASTGLSPYQYVLRAKIEHAKAVLAREEMPLTDLALSLGFYDQSQFTNTFRRIAGVSPRDFRRRTAA</sequence>
<evidence type="ECO:0000256" key="2">
    <source>
        <dbReference type="ARBA" id="ARBA00023125"/>
    </source>
</evidence>
<comment type="caution">
    <text evidence="5">The sequence shown here is derived from an EMBL/GenBank/DDBJ whole genome shotgun (WGS) entry which is preliminary data.</text>
</comment>
<dbReference type="GO" id="GO:0043565">
    <property type="term" value="F:sequence-specific DNA binding"/>
    <property type="evidence" value="ECO:0007669"/>
    <property type="project" value="InterPro"/>
</dbReference>
<dbReference type="EMBL" id="PSNW01000014">
    <property type="protein sequence ID" value="PPE72244.1"/>
    <property type="molecule type" value="Genomic_DNA"/>
</dbReference>
<accession>A0A2S5TB67</accession>
<evidence type="ECO:0000313" key="6">
    <source>
        <dbReference type="Proteomes" id="UP000238220"/>
    </source>
</evidence>
<evidence type="ECO:0000313" key="5">
    <source>
        <dbReference type="EMBL" id="PPE72244.1"/>
    </source>
</evidence>
<keyword evidence="1" id="KW-0805">Transcription regulation</keyword>
<dbReference type="AlphaFoldDB" id="A0A2S5TB67"/>
<keyword evidence="6" id="KW-1185">Reference proteome</keyword>
<dbReference type="SMART" id="SM00342">
    <property type="entry name" value="HTH_ARAC"/>
    <property type="match status" value="1"/>
</dbReference>
<reference evidence="5 6" key="1">
    <citation type="submission" date="2018-02" db="EMBL/GenBank/DDBJ databases">
        <title>Genome sequencing of Solimonas sp. HR-BB.</title>
        <authorList>
            <person name="Lee Y."/>
            <person name="Jeon C.O."/>
        </authorList>
    </citation>
    <scope>NUCLEOTIDE SEQUENCE [LARGE SCALE GENOMIC DNA]</scope>
    <source>
        <strain evidence="5 6">HR-BB</strain>
    </source>
</reference>
<feature type="domain" description="HTH araC/xylS-type" evidence="4">
    <location>
        <begin position="209"/>
        <end position="307"/>
    </location>
</feature>
<name>A0A2S5TB67_9GAMM</name>
<evidence type="ECO:0000259" key="4">
    <source>
        <dbReference type="PROSITE" id="PS01124"/>
    </source>
</evidence>
<protein>
    <recommendedName>
        <fullName evidence="4">HTH araC/xylS-type domain-containing protein</fullName>
    </recommendedName>
</protein>
<organism evidence="5 6">
    <name type="scientific">Solimonas fluminis</name>
    <dbReference type="NCBI Taxonomy" id="2086571"/>
    <lineage>
        <taxon>Bacteria</taxon>
        <taxon>Pseudomonadati</taxon>
        <taxon>Pseudomonadota</taxon>
        <taxon>Gammaproteobacteria</taxon>
        <taxon>Nevskiales</taxon>
        <taxon>Nevskiaceae</taxon>
        <taxon>Solimonas</taxon>
    </lineage>
</organism>
<dbReference type="OrthoDB" id="9809338at2"/>
<dbReference type="PRINTS" id="PR00032">
    <property type="entry name" value="HTHARAC"/>
</dbReference>
<dbReference type="InterPro" id="IPR018062">
    <property type="entry name" value="HTH_AraC-typ_CS"/>
</dbReference>
<dbReference type="Proteomes" id="UP000238220">
    <property type="component" value="Unassembled WGS sequence"/>
</dbReference>
<evidence type="ECO:0000256" key="3">
    <source>
        <dbReference type="ARBA" id="ARBA00023163"/>
    </source>
</evidence>
<dbReference type="GO" id="GO:0003700">
    <property type="term" value="F:DNA-binding transcription factor activity"/>
    <property type="evidence" value="ECO:0007669"/>
    <property type="project" value="InterPro"/>
</dbReference>
<dbReference type="InterPro" id="IPR009057">
    <property type="entry name" value="Homeodomain-like_sf"/>
</dbReference>
<proteinExistence type="predicted"/>
<dbReference type="PANTHER" id="PTHR46796:SF6">
    <property type="entry name" value="ARAC SUBFAMILY"/>
    <property type="match status" value="1"/>
</dbReference>
<evidence type="ECO:0000256" key="1">
    <source>
        <dbReference type="ARBA" id="ARBA00023015"/>
    </source>
</evidence>
<dbReference type="SUPFAM" id="SSF46689">
    <property type="entry name" value="Homeodomain-like"/>
    <property type="match status" value="2"/>
</dbReference>
<keyword evidence="3" id="KW-0804">Transcription</keyword>
<dbReference type="Pfam" id="PF12833">
    <property type="entry name" value="HTH_18"/>
    <property type="match status" value="1"/>
</dbReference>
<dbReference type="PROSITE" id="PS00041">
    <property type="entry name" value="HTH_ARAC_FAMILY_1"/>
    <property type="match status" value="1"/>
</dbReference>